<feature type="domain" description="Mechanosensitive ion channel MscS C-terminal" evidence="9">
    <location>
        <begin position="181"/>
        <end position="255"/>
    </location>
</feature>
<dbReference type="InterPro" id="IPR011014">
    <property type="entry name" value="MscS_channel_TM-2"/>
</dbReference>
<dbReference type="SUPFAM" id="SSF82689">
    <property type="entry name" value="Mechanosensitive channel protein MscS (YggB), C-terminal domain"/>
    <property type="match status" value="1"/>
</dbReference>
<dbReference type="Pfam" id="PF00924">
    <property type="entry name" value="MS_channel_2nd"/>
    <property type="match status" value="1"/>
</dbReference>
<keyword evidence="7" id="KW-0997">Cell inner membrane</keyword>
<comment type="subunit">
    <text evidence="7">Homoheptamer.</text>
</comment>
<dbReference type="Pfam" id="PF21088">
    <property type="entry name" value="MS_channel_1st"/>
    <property type="match status" value="1"/>
</dbReference>
<dbReference type="SUPFAM" id="SSF50182">
    <property type="entry name" value="Sm-like ribonucleoproteins"/>
    <property type="match status" value="1"/>
</dbReference>
<evidence type="ECO:0000313" key="11">
    <source>
        <dbReference type="EMBL" id="NEN75023.1"/>
    </source>
</evidence>
<dbReference type="Gene3D" id="2.30.30.60">
    <property type="match status" value="1"/>
</dbReference>
<dbReference type="PANTHER" id="PTHR30221:SF8">
    <property type="entry name" value="SMALL-CONDUCTANCE MECHANOSENSITIVE CHANNEL"/>
    <property type="match status" value="1"/>
</dbReference>
<dbReference type="AlphaFoldDB" id="A0A6L9Y3Z4"/>
<comment type="caution">
    <text evidence="11">The sequence shown here is derived from an EMBL/GenBank/DDBJ whole genome shotgun (WGS) entry which is preliminary data.</text>
</comment>
<dbReference type="EMBL" id="JAAGYR010000002">
    <property type="protein sequence ID" value="NEN75023.1"/>
    <property type="molecule type" value="Genomic_DNA"/>
</dbReference>
<evidence type="ECO:0000313" key="12">
    <source>
        <dbReference type="Proteomes" id="UP000477651"/>
    </source>
</evidence>
<keyword evidence="7" id="KW-0406">Ion transport</keyword>
<organism evidence="11 12">
    <name type="scientific">Pelistega ratti</name>
    <dbReference type="NCBI Taxonomy" id="2652177"/>
    <lineage>
        <taxon>Bacteria</taxon>
        <taxon>Pseudomonadati</taxon>
        <taxon>Pseudomonadota</taxon>
        <taxon>Betaproteobacteria</taxon>
        <taxon>Burkholderiales</taxon>
        <taxon>Alcaligenaceae</taxon>
        <taxon>Pelistega</taxon>
    </lineage>
</organism>
<feature type="transmembrane region" description="Helical" evidence="7">
    <location>
        <begin position="86"/>
        <end position="106"/>
    </location>
</feature>
<evidence type="ECO:0000256" key="4">
    <source>
        <dbReference type="ARBA" id="ARBA00022692"/>
    </source>
</evidence>
<evidence type="ECO:0000256" key="6">
    <source>
        <dbReference type="ARBA" id="ARBA00023136"/>
    </source>
</evidence>
<keyword evidence="3" id="KW-1003">Cell membrane</keyword>
<protein>
    <recommendedName>
        <fullName evidence="7">Small-conductance mechanosensitive channel</fullName>
    </recommendedName>
</protein>
<proteinExistence type="inferred from homology"/>
<dbReference type="SUPFAM" id="SSF82861">
    <property type="entry name" value="Mechanosensitive channel protein MscS (YggB), transmembrane region"/>
    <property type="match status" value="1"/>
</dbReference>
<dbReference type="InterPro" id="IPR010920">
    <property type="entry name" value="LSM_dom_sf"/>
</dbReference>
<dbReference type="Gene3D" id="3.30.70.100">
    <property type="match status" value="1"/>
</dbReference>
<feature type="domain" description="Mechanosensitive ion channel MscS" evidence="8">
    <location>
        <begin position="105"/>
        <end position="171"/>
    </location>
</feature>
<dbReference type="InterPro" id="IPR011066">
    <property type="entry name" value="MscS_channel_C_sf"/>
</dbReference>
<keyword evidence="5 7" id="KW-1133">Transmembrane helix</keyword>
<name>A0A6L9Y3Z4_9BURK</name>
<feature type="transmembrane region" description="Helical" evidence="7">
    <location>
        <begin position="12"/>
        <end position="35"/>
    </location>
</feature>
<dbReference type="GO" id="GO:0008381">
    <property type="term" value="F:mechanosensitive monoatomic ion channel activity"/>
    <property type="evidence" value="ECO:0007669"/>
    <property type="project" value="InterPro"/>
</dbReference>
<evidence type="ECO:0000256" key="5">
    <source>
        <dbReference type="ARBA" id="ARBA00022989"/>
    </source>
</evidence>
<evidence type="ECO:0000256" key="2">
    <source>
        <dbReference type="ARBA" id="ARBA00008017"/>
    </source>
</evidence>
<dbReference type="Pfam" id="PF05552">
    <property type="entry name" value="MS_channel_1st_1"/>
    <property type="match status" value="1"/>
</dbReference>
<evidence type="ECO:0000259" key="8">
    <source>
        <dbReference type="Pfam" id="PF00924"/>
    </source>
</evidence>
<comment type="subcellular location">
    <subcellularLocation>
        <location evidence="7">Cell inner membrane</location>
        <topology evidence="7">Multi-pass membrane protein</topology>
    </subcellularLocation>
    <subcellularLocation>
        <location evidence="1">Cell membrane</location>
        <topology evidence="1">Multi-pass membrane protein</topology>
    </subcellularLocation>
</comment>
<dbReference type="InterPro" id="IPR045275">
    <property type="entry name" value="MscS_archaea/bacteria_type"/>
</dbReference>
<dbReference type="Gene3D" id="1.10.287.1260">
    <property type="match status" value="1"/>
</dbReference>
<dbReference type="PANTHER" id="PTHR30221">
    <property type="entry name" value="SMALL-CONDUCTANCE MECHANOSENSITIVE CHANNEL"/>
    <property type="match status" value="1"/>
</dbReference>
<evidence type="ECO:0000259" key="9">
    <source>
        <dbReference type="Pfam" id="PF21082"/>
    </source>
</evidence>
<feature type="domain" description="Mechanosensitive ion channel transmembrane helices 2/3" evidence="10">
    <location>
        <begin position="68"/>
        <end position="103"/>
    </location>
</feature>
<keyword evidence="12" id="KW-1185">Reference proteome</keyword>
<dbReference type="GO" id="GO:0005886">
    <property type="term" value="C:plasma membrane"/>
    <property type="evidence" value="ECO:0007669"/>
    <property type="project" value="UniProtKB-SubCell"/>
</dbReference>
<dbReference type="InterPro" id="IPR008910">
    <property type="entry name" value="MSC_TM_helix"/>
</dbReference>
<keyword evidence="7" id="KW-0407">Ion channel</keyword>
<dbReference type="RefSeq" id="WP_163763782.1">
    <property type="nucleotide sequence ID" value="NZ_JAAGYR010000002.1"/>
</dbReference>
<accession>A0A6L9Y3Z4</accession>
<dbReference type="InterPro" id="IPR049278">
    <property type="entry name" value="MS_channel_C"/>
</dbReference>
<evidence type="ECO:0000256" key="1">
    <source>
        <dbReference type="ARBA" id="ARBA00004651"/>
    </source>
</evidence>
<keyword evidence="4 7" id="KW-0812">Transmembrane</keyword>
<reference evidence="11 12" key="1">
    <citation type="submission" date="2020-02" db="EMBL/GenBank/DDBJ databases">
        <title>Pelistega sp. NLN82 were isolated from wild rodents of the Hainan Island.</title>
        <authorList>
            <person name="Niu N."/>
            <person name="Zhou J."/>
        </authorList>
    </citation>
    <scope>NUCLEOTIDE SEQUENCE [LARGE SCALE GENOMIC DNA]</scope>
    <source>
        <strain evidence="11 12">NLN82</strain>
    </source>
</reference>
<comment type="caution">
    <text evidence="7">Lacks conserved residue(s) required for the propagation of feature annotation.</text>
</comment>
<keyword evidence="7" id="KW-0813">Transport</keyword>
<evidence type="ECO:0000256" key="3">
    <source>
        <dbReference type="ARBA" id="ARBA00022475"/>
    </source>
</evidence>
<comment type="function">
    <text evidence="7">Mechanosensitive channel that participates in the regulation of osmotic pressure changes within the cell, opening in response to stretch forces in the membrane lipid bilayer, without the need for other proteins. Contributes to normal resistance to hypoosmotic shock. Forms an ion channel of 1.0 nanosiemens conductance with a slight preference for anions.</text>
</comment>
<sequence>MDWTVFWTKYSSLLIDFTINFVSALFVLMIGWFIANMLGKSIRVMASRSSKIDPTAIPMFVAIVVWVIRVLVILVVLSQFGIKTTSLIAALGAAGVAIGLALQGTLQNIATGIMLIALRPIRAGDSVTISGITGNVAEIGLFLTTIIQNDGITVTMPNSTVWGSTITNFSRNATRRLDVLVPVSYGDDLNKAIAVLEQMVMEHASVNKTPEPSVYVSEYRDSVVVITVRVWTQSNLYSSLQADLMKQARLCLESHQFRLPLPQQIAKSETK</sequence>
<gene>
    <name evidence="11" type="ORF">F9B74_01610</name>
</gene>
<dbReference type="InterPro" id="IPR049142">
    <property type="entry name" value="MS_channel_1st"/>
</dbReference>
<feature type="transmembrane region" description="Helical" evidence="7">
    <location>
        <begin position="56"/>
        <end position="80"/>
    </location>
</feature>
<dbReference type="InterPro" id="IPR006685">
    <property type="entry name" value="MscS_channel_2nd"/>
</dbReference>
<keyword evidence="6 7" id="KW-0472">Membrane</keyword>
<dbReference type="InterPro" id="IPR023408">
    <property type="entry name" value="MscS_beta-dom_sf"/>
</dbReference>
<dbReference type="Proteomes" id="UP000477651">
    <property type="component" value="Unassembled WGS sequence"/>
</dbReference>
<evidence type="ECO:0000259" key="10">
    <source>
        <dbReference type="Pfam" id="PF21088"/>
    </source>
</evidence>
<dbReference type="Pfam" id="PF21082">
    <property type="entry name" value="MS_channel_3rd"/>
    <property type="match status" value="1"/>
</dbReference>
<comment type="similarity">
    <text evidence="2 7">Belongs to the MscS (TC 1.A.23) family.</text>
</comment>
<evidence type="ECO:0000256" key="7">
    <source>
        <dbReference type="RuleBase" id="RU369025"/>
    </source>
</evidence>